<evidence type="ECO:0000313" key="1">
    <source>
        <dbReference type="EMBL" id="KAJ1086875.1"/>
    </source>
</evidence>
<sequence>MFSLRSCGPEGQECLVLFICDPGEIHCHSDLLILQQKWTLRLRLQKDLPCMLVLKKTRNNRAGPPRGYRAKRPGPVYPLELECWREESVIHQDAKLLTLQQALRPHSILRSRGLNRGHRLNRQSRPSLCPWVCWRWVAAYEPPWFGDRSSSTGSLRSVPAAFEVPPVTPVSQLRTELFR</sequence>
<reference evidence="1" key="1">
    <citation type="journal article" date="2022" name="bioRxiv">
        <title>Sequencing and chromosome-scale assembly of the giantPleurodeles waltlgenome.</title>
        <authorList>
            <person name="Brown T."/>
            <person name="Elewa A."/>
            <person name="Iarovenko S."/>
            <person name="Subramanian E."/>
            <person name="Araus A.J."/>
            <person name="Petzold A."/>
            <person name="Susuki M."/>
            <person name="Suzuki K.-i.T."/>
            <person name="Hayashi T."/>
            <person name="Toyoda A."/>
            <person name="Oliveira C."/>
            <person name="Osipova E."/>
            <person name="Leigh N.D."/>
            <person name="Simon A."/>
            <person name="Yun M.H."/>
        </authorList>
    </citation>
    <scope>NUCLEOTIDE SEQUENCE</scope>
    <source>
        <strain evidence="1">20211129_DDA</strain>
        <tissue evidence="1">Liver</tissue>
    </source>
</reference>
<accession>A0AAV7L8V7</accession>
<keyword evidence="2" id="KW-1185">Reference proteome</keyword>
<protein>
    <submittedName>
        <fullName evidence="1">Uncharacterized protein</fullName>
    </submittedName>
</protein>
<dbReference type="Proteomes" id="UP001066276">
    <property type="component" value="Chromosome 11"/>
</dbReference>
<gene>
    <name evidence="1" type="ORF">NDU88_000075</name>
</gene>
<name>A0AAV7L8V7_PLEWA</name>
<evidence type="ECO:0000313" key="2">
    <source>
        <dbReference type="Proteomes" id="UP001066276"/>
    </source>
</evidence>
<organism evidence="1 2">
    <name type="scientific">Pleurodeles waltl</name>
    <name type="common">Iberian ribbed newt</name>
    <dbReference type="NCBI Taxonomy" id="8319"/>
    <lineage>
        <taxon>Eukaryota</taxon>
        <taxon>Metazoa</taxon>
        <taxon>Chordata</taxon>
        <taxon>Craniata</taxon>
        <taxon>Vertebrata</taxon>
        <taxon>Euteleostomi</taxon>
        <taxon>Amphibia</taxon>
        <taxon>Batrachia</taxon>
        <taxon>Caudata</taxon>
        <taxon>Salamandroidea</taxon>
        <taxon>Salamandridae</taxon>
        <taxon>Pleurodelinae</taxon>
        <taxon>Pleurodeles</taxon>
    </lineage>
</organism>
<dbReference type="EMBL" id="JANPWB010000015">
    <property type="protein sequence ID" value="KAJ1086875.1"/>
    <property type="molecule type" value="Genomic_DNA"/>
</dbReference>
<proteinExistence type="predicted"/>
<comment type="caution">
    <text evidence="1">The sequence shown here is derived from an EMBL/GenBank/DDBJ whole genome shotgun (WGS) entry which is preliminary data.</text>
</comment>
<dbReference type="AlphaFoldDB" id="A0AAV7L8V7"/>